<feature type="transmembrane region" description="Helical" evidence="2">
    <location>
        <begin position="51"/>
        <end position="71"/>
    </location>
</feature>
<dbReference type="Proteomes" id="UP000663191">
    <property type="component" value="Chromosome"/>
</dbReference>
<name>A0A8A2U6Q9_9EURY</name>
<evidence type="ECO:0000313" key="4">
    <source>
        <dbReference type="Proteomes" id="UP000663191"/>
    </source>
</evidence>
<keyword evidence="2" id="KW-1133">Transmembrane helix</keyword>
<reference evidence="3 4" key="1">
    <citation type="journal article" date="2006" name="Int. J. Syst. Evol. Microbiol.">
        <title>Haloterrigena longa sp. nov. and Haloterrigena limicola sp. nov., extremely halophilic archaea isolated from a salt lake.</title>
        <authorList>
            <person name="Cui H.L."/>
            <person name="Tohty D."/>
            <person name="Zhou P.J."/>
            <person name="Liu S.J."/>
        </authorList>
    </citation>
    <scope>NUCLEOTIDE SEQUENCE [LARGE SCALE GENOMIC DNA]</scope>
    <source>
        <strain evidence="3 4">ABH32</strain>
    </source>
</reference>
<keyword evidence="2" id="KW-0812">Transmembrane</keyword>
<dbReference type="AlphaFoldDB" id="A0A8A2U6Q9"/>
<feature type="coiled-coil region" evidence="1">
    <location>
        <begin position="84"/>
        <end position="111"/>
    </location>
</feature>
<accession>A0A8A2U6Q9</accession>
<evidence type="ECO:0000313" key="3">
    <source>
        <dbReference type="EMBL" id="QSW84334.1"/>
    </source>
</evidence>
<dbReference type="EMBL" id="CP071463">
    <property type="protein sequence ID" value="QSW84334.1"/>
    <property type="molecule type" value="Genomic_DNA"/>
</dbReference>
<keyword evidence="1" id="KW-0175">Coiled coil</keyword>
<keyword evidence="4" id="KW-1185">Reference proteome</keyword>
<feature type="transmembrane region" description="Helical" evidence="2">
    <location>
        <begin position="18"/>
        <end position="39"/>
    </location>
</feature>
<protein>
    <submittedName>
        <fullName evidence="3">Uncharacterized protein</fullName>
    </submittedName>
</protein>
<keyword evidence="2" id="KW-0472">Membrane</keyword>
<sequence>MGENADNSDPNVGVSRDVLLKMLGIVFGIVIVISAFIFLITKNTRLNVYQVSNIIAAYGTILLSAILAYLYSQMWETQEQRTNIQENQEDILEEQTEIQEKQQEMLETEKSAMLDLSICSSENDRCFIEISNHGNGAIKQTMLRTRVQPQSDQFQGDWKATELKRYDNGITGATVIGGNETNIRMACDLEFSVSDGSNTFSDVFSGITSYLSREGVNDIRLEIDLVSVDEYNNMRELSILEEDISVHNNMGFEEVDAWKIN</sequence>
<dbReference type="KEGG" id="hlo:J0X27_12840"/>
<proteinExistence type="predicted"/>
<dbReference type="RefSeq" id="WP_207269574.1">
    <property type="nucleotide sequence ID" value="NZ_CP071463.1"/>
</dbReference>
<evidence type="ECO:0000256" key="2">
    <source>
        <dbReference type="SAM" id="Phobius"/>
    </source>
</evidence>
<evidence type="ECO:0000256" key="1">
    <source>
        <dbReference type="SAM" id="Coils"/>
    </source>
</evidence>
<gene>
    <name evidence="3" type="ORF">J0X27_12840</name>
</gene>
<dbReference type="GeneID" id="63184646"/>
<organism evidence="3 4">
    <name type="scientific">Natrinema longum</name>
    <dbReference type="NCBI Taxonomy" id="370324"/>
    <lineage>
        <taxon>Archaea</taxon>
        <taxon>Methanobacteriati</taxon>
        <taxon>Methanobacteriota</taxon>
        <taxon>Stenosarchaea group</taxon>
        <taxon>Halobacteria</taxon>
        <taxon>Halobacteriales</taxon>
        <taxon>Natrialbaceae</taxon>
        <taxon>Natrinema</taxon>
    </lineage>
</organism>